<evidence type="ECO:0000256" key="8">
    <source>
        <dbReference type="ARBA" id="ARBA00023136"/>
    </source>
</evidence>
<dbReference type="PANTHER" id="PTHR23500">
    <property type="entry name" value="SOLUTE CARRIER FAMILY 2, FACILITATED GLUCOSE TRANSPORTER"/>
    <property type="match status" value="1"/>
</dbReference>
<comment type="subcellular location">
    <subcellularLocation>
        <location evidence="1">Membrane</location>
        <topology evidence="1">Multi-pass membrane protein</topology>
    </subcellularLocation>
</comment>
<evidence type="ECO:0000256" key="4">
    <source>
        <dbReference type="ARBA" id="ARBA00022597"/>
    </source>
</evidence>
<dbReference type="PRINTS" id="PR00171">
    <property type="entry name" value="SUGRTRNSPORT"/>
</dbReference>
<feature type="transmembrane region" description="Helical" evidence="10">
    <location>
        <begin position="295"/>
        <end position="319"/>
    </location>
</feature>
<feature type="transmembrane region" description="Helical" evidence="10">
    <location>
        <begin position="82"/>
        <end position="104"/>
    </location>
</feature>
<dbReference type="Gene3D" id="1.20.1250.20">
    <property type="entry name" value="MFS general substrate transporter like domains"/>
    <property type="match status" value="2"/>
</dbReference>
<evidence type="ECO:0000256" key="2">
    <source>
        <dbReference type="ARBA" id="ARBA00010992"/>
    </source>
</evidence>
<keyword evidence="8 10" id="KW-0472">Membrane</keyword>
<feature type="transmembrane region" description="Helical" evidence="10">
    <location>
        <begin position="18"/>
        <end position="36"/>
    </location>
</feature>
<feature type="transmembrane region" description="Helical" evidence="10">
    <location>
        <begin position="367"/>
        <end position="390"/>
    </location>
</feature>
<dbReference type="SUPFAM" id="SSF103473">
    <property type="entry name" value="MFS general substrate transporter"/>
    <property type="match status" value="1"/>
</dbReference>
<gene>
    <name evidence="12" type="ORF">ILEXP_LOCUS53625</name>
</gene>
<evidence type="ECO:0000256" key="10">
    <source>
        <dbReference type="SAM" id="Phobius"/>
    </source>
</evidence>
<sequence>MAVGLAVTSEGGQYNGRVTLFVVLSCMVAATGGIIFSYDIGISGGVTSMEPFLKSQLLTSFTSFLYAAGLIASFFASPVTTAFLIGGAAFLTGAALGCAAYNVYMLIFGRVLLGVGVGFANQNHTSIIITHYYSTDLEALTTTLRDEEEERRYDKLKADQMWLGMANFFSHGCGPSLNSNSGGTFSPRNTQQLNSTKQCSWQAQTNAATDDVQAELDDLIKASGISKTIKYPFKNIIRAKYRPQLVMSITIPFFQQVTGINVISFYAPVLFRTIGFGESASLLSLLIVDKVGRSFLFIVGGSQMFVSQMLIGGLMAAKLGDHGGLSKGDDLLVLILICIYVAGFGLSRGPLGWLVPTENFPLEIRSAAQSITVAVGFFFIFLVAQTFLAMLCHFKFGIFFFFGGWLAVMTGFVCMLLPETKNVPIEQMYRIWREHWFWKAIVADGHEVSKMESA</sequence>
<evidence type="ECO:0000256" key="5">
    <source>
        <dbReference type="ARBA" id="ARBA00022692"/>
    </source>
</evidence>
<keyword evidence="7 10" id="KW-1133">Transmembrane helix</keyword>
<evidence type="ECO:0000313" key="13">
    <source>
        <dbReference type="Proteomes" id="UP001642360"/>
    </source>
</evidence>
<feature type="transmembrane region" description="Helical" evidence="10">
    <location>
        <begin position="331"/>
        <end position="355"/>
    </location>
</feature>
<protein>
    <recommendedName>
        <fullName evidence="11">Major facilitator superfamily (MFS) profile domain-containing protein</fullName>
    </recommendedName>
</protein>
<dbReference type="Pfam" id="PF00083">
    <property type="entry name" value="Sugar_tr"/>
    <property type="match status" value="1"/>
</dbReference>
<evidence type="ECO:0000256" key="9">
    <source>
        <dbReference type="ARBA" id="ARBA00044504"/>
    </source>
</evidence>
<feature type="transmembrane region" description="Helical" evidence="10">
    <location>
        <begin position="57"/>
        <end position="76"/>
    </location>
</feature>
<keyword evidence="3" id="KW-0813">Transport</keyword>
<dbReference type="InterPro" id="IPR003663">
    <property type="entry name" value="Sugar/inositol_transpt"/>
</dbReference>
<dbReference type="InterPro" id="IPR005828">
    <property type="entry name" value="MFS_sugar_transport-like"/>
</dbReference>
<feature type="transmembrane region" description="Helical" evidence="10">
    <location>
        <begin position="269"/>
        <end position="288"/>
    </location>
</feature>
<keyword evidence="5 10" id="KW-0812">Transmembrane</keyword>
<dbReference type="PANTHER" id="PTHR23500:SF30">
    <property type="entry name" value="SUGAR TRANSPORT PROTEIN 3"/>
    <property type="match status" value="1"/>
</dbReference>
<reference evidence="12 13" key="1">
    <citation type="submission" date="2024-02" db="EMBL/GenBank/DDBJ databases">
        <authorList>
            <person name="Vignale AGUSTIN F."/>
            <person name="Sosa J E."/>
            <person name="Modenutti C."/>
        </authorList>
    </citation>
    <scope>NUCLEOTIDE SEQUENCE [LARGE SCALE GENOMIC DNA]</scope>
</reference>
<dbReference type="GO" id="GO:0015293">
    <property type="term" value="F:symporter activity"/>
    <property type="evidence" value="ECO:0007669"/>
    <property type="project" value="UniProtKB-KW"/>
</dbReference>
<organism evidence="12 13">
    <name type="scientific">Ilex paraguariensis</name>
    <name type="common">yerba mate</name>
    <dbReference type="NCBI Taxonomy" id="185542"/>
    <lineage>
        <taxon>Eukaryota</taxon>
        <taxon>Viridiplantae</taxon>
        <taxon>Streptophyta</taxon>
        <taxon>Embryophyta</taxon>
        <taxon>Tracheophyta</taxon>
        <taxon>Spermatophyta</taxon>
        <taxon>Magnoliopsida</taxon>
        <taxon>eudicotyledons</taxon>
        <taxon>Gunneridae</taxon>
        <taxon>Pentapetalae</taxon>
        <taxon>asterids</taxon>
        <taxon>campanulids</taxon>
        <taxon>Aquifoliales</taxon>
        <taxon>Aquifoliaceae</taxon>
        <taxon>Ilex</taxon>
    </lineage>
</organism>
<proteinExistence type="inferred from homology"/>
<feature type="domain" description="Major facilitator superfamily (MFS) profile" evidence="11">
    <location>
        <begin position="1"/>
        <end position="421"/>
    </location>
</feature>
<accession>A0ABC8UQN1</accession>
<keyword evidence="4" id="KW-0762">Sugar transport</keyword>
<keyword evidence="13" id="KW-1185">Reference proteome</keyword>
<dbReference type="InterPro" id="IPR036259">
    <property type="entry name" value="MFS_trans_sf"/>
</dbReference>
<comment type="similarity">
    <text evidence="2">Belongs to the major facilitator superfamily. Sugar transporter (TC 2.A.1.1) family.</text>
</comment>
<dbReference type="Proteomes" id="UP001642360">
    <property type="component" value="Unassembled WGS sequence"/>
</dbReference>
<comment type="similarity">
    <text evidence="9">Belongs to the major facilitator superfamily. Phosphate:H(+) symporter (TC 2.A.1.9) family.</text>
</comment>
<keyword evidence="6" id="KW-0769">Symport</keyword>
<evidence type="ECO:0000256" key="3">
    <source>
        <dbReference type="ARBA" id="ARBA00022448"/>
    </source>
</evidence>
<evidence type="ECO:0000259" key="11">
    <source>
        <dbReference type="PROSITE" id="PS50850"/>
    </source>
</evidence>
<evidence type="ECO:0000256" key="7">
    <source>
        <dbReference type="ARBA" id="ARBA00022989"/>
    </source>
</evidence>
<dbReference type="InterPro" id="IPR020846">
    <property type="entry name" value="MFS_dom"/>
</dbReference>
<dbReference type="EMBL" id="CAUOFW020008615">
    <property type="protein sequence ID" value="CAK9183363.1"/>
    <property type="molecule type" value="Genomic_DNA"/>
</dbReference>
<dbReference type="PROSITE" id="PS50850">
    <property type="entry name" value="MFS"/>
    <property type="match status" value="1"/>
</dbReference>
<evidence type="ECO:0000313" key="12">
    <source>
        <dbReference type="EMBL" id="CAK9183363.1"/>
    </source>
</evidence>
<dbReference type="GO" id="GO:0016020">
    <property type="term" value="C:membrane"/>
    <property type="evidence" value="ECO:0007669"/>
    <property type="project" value="UniProtKB-SubCell"/>
</dbReference>
<name>A0ABC8UQN1_9AQUA</name>
<feature type="transmembrane region" description="Helical" evidence="10">
    <location>
        <begin position="396"/>
        <end position="418"/>
    </location>
</feature>
<evidence type="ECO:0000256" key="1">
    <source>
        <dbReference type="ARBA" id="ARBA00004141"/>
    </source>
</evidence>
<dbReference type="AlphaFoldDB" id="A0ABC8UQN1"/>
<dbReference type="InterPro" id="IPR045262">
    <property type="entry name" value="STP/PLT_plant"/>
</dbReference>
<comment type="caution">
    <text evidence="12">The sequence shown here is derived from an EMBL/GenBank/DDBJ whole genome shotgun (WGS) entry which is preliminary data.</text>
</comment>
<evidence type="ECO:0000256" key="6">
    <source>
        <dbReference type="ARBA" id="ARBA00022847"/>
    </source>
</evidence>